<dbReference type="InterPro" id="IPR041337">
    <property type="entry name" value="hnRNP_Q_AcD"/>
</dbReference>
<name>A0ABD3Q8X7_9STRA</name>
<accession>A0ABD3Q8X7</accession>
<feature type="region of interest" description="Disordered" evidence="4">
    <location>
        <begin position="457"/>
        <end position="481"/>
    </location>
</feature>
<comment type="caution">
    <text evidence="6">The sequence shown here is derived from an EMBL/GenBank/DDBJ whole genome shotgun (WGS) entry which is preliminary data.</text>
</comment>
<gene>
    <name evidence="6" type="ORF">HJC23_010944</name>
</gene>
<feature type="compositionally biased region" description="Polar residues" evidence="4">
    <location>
        <begin position="334"/>
        <end position="343"/>
    </location>
</feature>
<feature type="compositionally biased region" description="Basic and acidic residues" evidence="4">
    <location>
        <begin position="209"/>
        <end position="228"/>
    </location>
</feature>
<feature type="domain" description="Heterogeneous nuclear ribonucleoprotein Q acidic" evidence="5">
    <location>
        <begin position="122"/>
        <end position="190"/>
    </location>
</feature>
<protein>
    <recommendedName>
        <fullName evidence="5">Heterogeneous nuclear ribonucleoprotein Q acidic domain-containing protein</fullName>
    </recommendedName>
</protein>
<feature type="domain" description="Heterogeneous nuclear ribonucleoprotein Q acidic" evidence="5">
    <location>
        <begin position="550"/>
        <end position="616"/>
    </location>
</feature>
<keyword evidence="3" id="KW-0508">mRNA splicing</keyword>
<evidence type="ECO:0000256" key="3">
    <source>
        <dbReference type="ARBA" id="ARBA00023187"/>
    </source>
</evidence>
<dbReference type="GO" id="GO:0003723">
    <property type="term" value="F:RNA binding"/>
    <property type="evidence" value="ECO:0007669"/>
    <property type="project" value="UniProtKB-KW"/>
</dbReference>
<keyword evidence="7" id="KW-1185">Reference proteome</keyword>
<proteinExistence type="predicted"/>
<evidence type="ECO:0000259" key="5">
    <source>
        <dbReference type="Pfam" id="PF18360"/>
    </source>
</evidence>
<reference evidence="6 7" key="1">
    <citation type="journal article" date="2020" name="G3 (Bethesda)">
        <title>Improved Reference Genome for Cyclotella cryptica CCMP332, a Model for Cell Wall Morphogenesis, Salinity Adaptation, and Lipid Production in Diatoms (Bacillariophyta).</title>
        <authorList>
            <person name="Roberts W.R."/>
            <person name="Downey K.M."/>
            <person name="Ruck E.C."/>
            <person name="Traller J.C."/>
            <person name="Alverson A.J."/>
        </authorList>
    </citation>
    <scope>NUCLEOTIDE SEQUENCE [LARGE SCALE GENOMIC DNA]</scope>
    <source>
        <strain evidence="6 7">CCMP332</strain>
    </source>
</reference>
<dbReference type="PANTHER" id="PTHR23139">
    <property type="entry name" value="RNA-BINDING PROTEIN"/>
    <property type="match status" value="1"/>
</dbReference>
<feature type="compositionally biased region" description="Basic and acidic residues" evidence="4">
    <location>
        <begin position="250"/>
        <end position="264"/>
    </location>
</feature>
<dbReference type="AlphaFoldDB" id="A0ABD3Q8X7"/>
<feature type="compositionally biased region" description="Polar residues" evidence="4">
    <location>
        <begin position="25"/>
        <end position="40"/>
    </location>
</feature>
<feature type="region of interest" description="Disordered" evidence="4">
    <location>
        <begin position="197"/>
        <end position="381"/>
    </location>
</feature>
<evidence type="ECO:0000313" key="6">
    <source>
        <dbReference type="EMBL" id="KAL3796797.1"/>
    </source>
</evidence>
<evidence type="ECO:0000256" key="1">
    <source>
        <dbReference type="ARBA" id="ARBA00022664"/>
    </source>
</evidence>
<evidence type="ECO:0000256" key="4">
    <source>
        <dbReference type="SAM" id="MobiDB-lite"/>
    </source>
</evidence>
<keyword evidence="1" id="KW-0507">mRNA processing</keyword>
<dbReference type="GO" id="GO:0006397">
    <property type="term" value="P:mRNA processing"/>
    <property type="evidence" value="ECO:0007669"/>
    <property type="project" value="UniProtKB-KW"/>
</dbReference>
<dbReference type="Pfam" id="PF18360">
    <property type="entry name" value="hnRNP_Q_AcD"/>
    <property type="match status" value="2"/>
</dbReference>
<dbReference type="Proteomes" id="UP001516023">
    <property type="component" value="Unassembled WGS sequence"/>
</dbReference>
<feature type="compositionally biased region" description="Low complexity" evidence="4">
    <location>
        <begin position="197"/>
        <end position="208"/>
    </location>
</feature>
<dbReference type="CDD" id="cd21039">
    <property type="entry name" value="NURR"/>
    <property type="match status" value="2"/>
</dbReference>
<feature type="region of interest" description="Disordered" evidence="4">
    <location>
        <begin position="1"/>
        <end position="46"/>
    </location>
</feature>
<evidence type="ECO:0000256" key="2">
    <source>
        <dbReference type="ARBA" id="ARBA00022884"/>
    </source>
</evidence>
<feature type="compositionally biased region" description="Pro residues" evidence="4">
    <location>
        <begin position="346"/>
        <end position="366"/>
    </location>
</feature>
<evidence type="ECO:0000313" key="7">
    <source>
        <dbReference type="Proteomes" id="UP001516023"/>
    </source>
</evidence>
<dbReference type="GO" id="GO:0008380">
    <property type="term" value="P:RNA splicing"/>
    <property type="evidence" value="ECO:0007669"/>
    <property type="project" value="UniProtKB-KW"/>
</dbReference>
<keyword evidence="2" id="KW-0694">RNA-binding</keyword>
<feature type="compositionally biased region" description="Polar residues" evidence="4">
    <location>
        <begin position="1"/>
        <end position="10"/>
    </location>
</feature>
<feature type="compositionally biased region" description="Basic residues" evidence="4">
    <location>
        <begin position="295"/>
        <end position="308"/>
    </location>
</feature>
<organism evidence="6 7">
    <name type="scientific">Cyclotella cryptica</name>
    <dbReference type="NCBI Taxonomy" id="29204"/>
    <lineage>
        <taxon>Eukaryota</taxon>
        <taxon>Sar</taxon>
        <taxon>Stramenopiles</taxon>
        <taxon>Ochrophyta</taxon>
        <taxon>Bacillariophyta</taxon>
        <taxon>Coscinodiscophyceae</taxon>
        <taxon>Thalassiosirophycidae</taxon>
        <taxon>Stephanodiscales</taxon>
        <taxon>Stephanodiscaceae</taxon>
        <taxon>Cyclotella</taxon>
    </lineage>
</organism>
<dbReference type="EMBL" id="JABMIG020000060">
    <property type="protein sequence ID" value="KAL3796797.1"/>
    <property type="molecule type" value="Genomic_DNA"/>
</dbReference>
<sequence length="624" mass="70242">MSEPTDSNLPQDAAFSPGRERIPKKTQSSAFPDPIPTSSAFDDDGITLPPGVVLPPSVTPQVLAGKPKRMLLELPRESMIQALAEFDMAVKEKGSEIRSLSAYFVGVIKRYKMIQQGGKPGQLSDRVLARLERLVNSGYCTQSEIDGQLKSKLTMLSEEDALSAIDEMNLIERSEIRQFASYFMGIMNRYAKTRHANAGNNINNNFSNNRDKQRRKDNNQDYRERRMVDTNGKYSHYGRGNEDNGISNKNGKDSNRGSELDSSRSRRRSSRDRYDRHDRHRRRRSRSYSSSSSRSRSRSRERRRRRRSRSDSRDRDDYRSRKSHRDRDSRKNQRLSPSENLSRSMFPPPSGQSMAFPPPPPPPPRPATMSAPPSMTHLAPGRVHHPTMQQVASSTTLGHSATSNFQRTNDQQLQQLFQLPQPPNPTQQNQQITLPANLSQQQIQALQAILQQGPSMQQPAAQATMSRWSSQATGQGQTQPWQHPTQVARTTWPTSNQVQNQPPPLDIMGLADKAAQALSGQLSSHPPVSINPNSMFPSHPSPRIITEKDLPQLVQYAVQNLRVSGHINESTLDPFVCDMLKKIPEQNALLALETFSVCDVSKMRNKVAYLSGILKKEIVKLGLQ</sequence>
<feature type="compositionally biased region" description="Basic and acidic residues" evidence="4">
    <location>
        <begin position="309"/>
        <end position="331"/>
    </location>
</feature>